<reference evidence="11 12" key="1">
    <citation type="submission" date="2016-04" db="EMBL/GenBank/DDBJ databases">
        <title>First whole genome shotgun sequence of the bacterium Enteractinococcus sp. strain UASWS1574.</title>
        <authorList>
            <person name="Crovadore J."/>
            <person name="Chablais R."/>
            <person name="Lefort F."/>
        </authorList>
    </citation>
    <scope>NUCLEOTIDE SEQUENCE [LARGE SCALE GENOMIC DNA]</scope>
    <source>
        <strain evidence="11 12">UASWS1574</strain>
    </source>
</reference>
<dbReference type="Proteomes" id="UP000078292">
    <property type="component" value="Unassembled WGS sequence"/>
</dbReference>
<keyword evidence="12" id="KW-1185">Reference proteome</keyword>
<protein>
    <recommendedName>
        <fullName evidence="5 6">Pyrroline-5-carboxylate reductase</fullName>
        <shortName evidence="5">P5C reductase</shortName>
        <shortName evidence="5">P5CR</shortName>
        <ecNumber evidence="5 6">1.5.1.2</ecNumber>
    </recommendedName>
    <alternativeName>
        <fullName evidence="5">PCA reductase</fullName>
    </alternativeName>
</protein>
<comment type="function">
    <text evidence="4 5">Catalyzes the reduction of 1-pyrroline-5-carboxylate (PCA) to L-proline.</text>
</comment>
<comment type="catalytic activity">
    <reaction evidence="5">
        <text>L-proline + NAD(+) = (S)-1-pyrroline-5-carboxylate + NADH + 2 H(+)</text>
        <dbReference type="Rhea" id="RHEA:14105"/>
        <dbReference type="ChEBI" id="CHEBI:15378"/>
        <dbReference type="ChEBI" id="CHEBI:17388"/>
        <dbReference type="ChEBI" id="CHEBI:57540"/>
        <dbReference type="ChEBI" id="CHEBI:57945"/>
        <dbReference type="ChEBI" id="CHEBI:60039"/>
        <dbReference type="EC" id="1.5.1.2"/>
    </reaction>
</comment>
<dbReference type="Gene3D" id="3.40.50.720">
    <property type="entry name" value="NAD(P)-binding Rossmann-like Domain"/>
    <property type="match status" value="1"/>
</dbReference>
<evidence type="ECO:0000259" key="10">
    <source>
        <dbReference type="Pfam" id="PF14748"/>
    </source>
</evidence>
<dbReference type="Pfam" id="PF03807">
    <property type="entry name" value="F420_oxidored"/>
    <property type="match status" value="1"/>
</dbReference>
<feature type="binding site" evidence="7">
    <location>
        <begin position="6"/>
        <end position="11"/>
    </location>
    <ligand>
        <name>NADP(+)</name>
        <dbReference type="ChEBI" id="CHEBI:58349"/>
    </ligand>
</feature>
<comment type="pathway">
    <text evidence="5 8">Amino-acid biosynthesis; L-proline biosynthesis; L-proline from L-glutamate 5-semialdehyde: step 1/1.</text>
</comment>
<dbReference type="Pfam" id="PF14748">
    <property type="entry name" value="P5CR_dimer"/>
    <property type="match status" value="1"/>
</dbReference>
<keyword evidence="2 5" id="KW-0521">NADP</keyword>
<dbReference type="InterPro" id="IPR029036">
    <property type="entry name" value="P5CR_dimer"/>
</dbReference>
<accession>A0A1B7LVV4</accession>
<keyword evidence="5" id="KW-0963">Cytoplasm</keyword>
<dbReference type="EMBL" id="LXEY01000022">
    <property type="protein sequence ID" value="OAV59176.1"/>
    <property type="molecule type" value="Genomic_DNA"/>
</dbReference>
<feature type="binding site" evidence="7">
    <location>
        <position position="60"/>
    </location>
    <ligand>
        <name>NADPH</name>
        <dbReference type="ChEBI" id="CHEBI:57783"/>
    </ligand>
</feature>
<feature type="domain" description="Pyrroline-5-carboxylate reductase catalytic N-terminal" evidence="9">
    <location>
        <begin position="2"/>
        <end position="102"/>
    </location>
</feature>
<organism evidence="11 12">
    <name type="scientific">Enteractinococcus helveticum</name>
    <dbReference type="NCBI Taxonomy" id="1837282"/>
    <lineage>
        <taxon>Bacteria</taxon>
        <taxon>Bacillati</taxon>
        <taxon>Actinomycetota</taxon>
        <taxon>Actinomycetes</taxon>
        <taxon>Micrococcales</taxon>
        <taxon>Micrococcaceae</taxon>
    </lineage>
</organism>
<dbReference type="Gene3D" id="1.10.3730.10">
    <property type="entry name" value="ProC C-terminal domain-like"/>
    <property type="match status" value="1"/>
</dbReference>
<dbReference type="STRING" id="1837282.A6F49_14915"/>
<dbReference type="OrthoDB" id="9805754at2"/>
<dbReference type="InterPro" id="IPR008927">
    <property type="entry name" value="6-PGluconate_DH-like_C_sf"/>
</dbReference>
<evidence type="ECO:0000256" key="2">
    <source>
        <dbReference type="ARBA" id="ARBA00022857"/>
    </source>
</evidence>
<evidence type="ECO:0000256" key="7">
    <source>
        <dbReference type="PIRSR" id="PIRSR000193-1"/>
    </source>
</evidence>
<comment type="similarity">
    <text evidence="1 5 8">Belongs to the pyrroline-5-carboxylate reductase family.</text>
</comment>
<gene>
    <name evidence="5" type="primary">proC</name>
    <name evidence="11" type="ORF">A6F49_14915</name>
</gene>
<evidence type="ECO:0000313" key="12">
    <source>
        <dbReference type="Proteomes" id="UP000078292"/>
    </source>
</evidence>
<dbReference type="PIRSF" id="PIRSF000193">
    <property type="entry name" value="Pyrrol-5-carb_rd"/>
    <property type="match status" value="1"/>
</dbReference>
<name>A0A1B7LVV4_9MICC</name>
<evidence type="ECO:0000256" key="3">
    <source>
        <dbReference type="ARBA" id="ARBA00023002"/>
    </source>
</evidence>
<dbReference type="UniPathway" id="UPA00098">
    <property type="reaction ID" value="UER00361"/>
</dbReference>
<dbReference type="GO" id="GO:0005737">
    <property type="term" value="C:cytoplasm"/>
    <property type="evidence" value="ECO:0007669"/>
    <property type="project" value="UniProtKB-SubCell"/>
</dbReference>
<dbReference type="SUPFAM" id="SSF51735">
    <property type="entry name" value="NAD(P)-binding Rossmann-fold domains"/>
    <property type="match status" value="1"/>
</dbReference>
<keyword evidence="5 8" id="KW-0028">Amino-acid biosynthesis</keyword>
<evidence type="ECO:0000256" key="5">
    <source>
        <dbReference type="HAMAP-Rule" id="MF_01925"/>
    </source>
</evidence>
<dbReference type="RefSeq" id="WP_043058859.1">
    <property type="nucleotide sequence ID" value="NZ_LXEY01000022.1"/>
</dbReference>
<evidence type="ECO:0000256" key="4">
    <source>
        <dbReference type="ARBA" id="ARBA00058118"/>
    </source>
</evidence>
<dbReference type="EC" id="1.5.1.2" evidence="5 6"/>
<dbReference type="NCBIfam" id="TIGR00112">
    <property type="entry name" value="proC"/>
    <property type="match status" value="1"/>
</dbReference>
<dbReference type="PROSITE" id="PS00521">
    <property type="entry name" value="P5CR"/>
    <property type="match status" value="1"/>
</dbReference>
<dbReference type="InterPro" id="IPR036291">
    <property type="entry name" value="NAD(P)-bd_dom_sf"/>
</dbReference>
<keyword evidence="3 5" id="KW-0560">Oxidoreductase</keyword>
<comment type="subcellular location">
    <subcellularLocation>
        <location evidence="5">Cytoplasm</location>
    </subcellularLocation>
</comment>
<feature type="domain" description="Pyrroline-5-carboxylate reductase dimerisation" evidence="10">
    <location>
        <begin position="165"/>
        <end position="269"/>
    </location>
</feature>
<dbReference type="InterPro" id="IPR000304">
    <property type="entry name" value="Pyrroline-COOH_reductase"/>
</dbReference>
<dbReference type="AlphaFoldDB" id="A0A1B7LVV4"/>
<evidence type="ECO:0000313" key="11">
    <source>
        <dbReference type="EMBL" id="OAV59176.1"/>
    </source>
</evidence>
<evidence type="ECO:0000259" key="9">
    <source>
        <dbReference type="Pfam" id="PF03807"/>
    </source>
</evidence>
<dbReference type="GO" id="GO:0004735">
    <property type="term" value="F:pyrroline-5-carboxylate reductase activity"/>
    <property type="evidence" value="ECO:0007669"/>
    <property type="project" value="UniProtKB-UniRule"/>
</dbReference>
<dbReference type="InterPro" id="IPR053790">
    <property type="entry name" value="P5CR-like_CS"/>
</dbReference>
<dbReference type="GO" id="GO:0055129">
    <property type="term" value="P:L-proline biosynthetic process"/>
    <property type="evidence" value="ECO:0007669"/>
    <property type="project" value="UniProtKB-UniRule"/>
</dbReference>
<dbReference type="PANTHER" id="PTHR11645:SF0">
    <property type="entry name" value="PYRROLINE-5-CARBOXYLATE REDUCTASE 3"/>
    <property type="match status" value="1"/>
</dbReference>
<dbReference type="InterPro" id="IPR028939">
    <property type="entry name" value="P5C_Rdtase_cat_N"/>
</dbReference>
<dbReference type="FunFam" id="1.10.3730.10:FF:000001">
    <property type="entry name" value="Pyrroline-5-carboxylate reductase"/>
    <property type="match status" value="1"/>
</dbReference>
<dbReference type="HAMAP" id="MF_01925">
    <property type="entry name" value="P5C_reductase"/>
    <property type="match status" value="1"/>
</dbReference>
<dbReference type="PANTHER" id="PTHR11645">
    <property type="entry name" value="PYRROLINE-5-CARBOXYLATE REDUCTASE"/>
    <property type="match status" value="1"/>
</dbReference>
<evidence type="ECO:0000256" key="8">
    <source>
        <dbReference type="RuleBase" id="RU003903"/>
    </source>
</evidence>
<sequence>MRISFIGLGHLNSAIVAGLLADGYDPENLIATTHSEASAATRREEFGISVTAEENNPGTNAQAVADADIVVLGVKPFHIAETAQALADALRPDTVVVSVAAGTTLATLTSVLPEGQPVVRTMPNVALTVGKGVVGLARGATVTDAQVTQVEQLFAASGTVFQLSENQLNALGAMAGSGPGYVFRFVNALAAAGVELGLEEQVAQELARLTVVGAGAMLDHHDADPSALEDSIATEGGTTQAALNSMDANGFNDLIIKALQANVTRSEELGA</sequence>
<evidence type="ECO:0000256" key="1">
    <source>
        <dbReference type="ARBA" id="ARBA00005525"/>
    </source>
</evidence>
<comment type="caution">
    <text evidence="11">The sequence shown here is derived from an EMBL/GenBank/DDBJ whole genome shotgun (WGS) entry which is preliminary data.</text>
</comment>
<proteinExistence type="inferred from homology"/>
<evidence type="ECO:0000256" key="6">
    <source>
        <dbReference type="NCBIfam" id="TIGR00112"/>
    </source>
</evidence>
<comment type="catalytic activity">
    <reaction evidence="5 8">
        <text>L-proline + NADP(+) = (S)-1-pyrroline-5-carboxylate + NADPH + 2 H(+)</text>
        <dbReference type="Rhea" id="RHEA:14109"/>
        <dbReference type="ChEBI" id="CHEBI:15378"/>
        <dbReference type="ChEBI" id="CHEBI:17388"/>
        <dbReference type="ChEBI" id="CHEBI:57783"/>
        <dbReference type="ChEBI" id="CHEBI:58349"/>
        <dbReference type="ChEBI" id="CHEBI:60039"/>
        <dbReference type="EC" id="1.5.1.2"/>
    </reaction>
</comment>
<dbReference type="SUPFAM" id="SSF48179">
    <property type="entry name" value="6-phosphogluconate dehydrogenase C-terminal domain-like"/>
    <property type="match status" value="1"/>
</dbReference>
<keyword evidence="5 8" id="KW-0641">Proline biosynthesis</keyword>